<accession>A0A7Z8DWR2</accession>
<proteinExistence type="predicted"/>
<protein>
    <submittedName>
        <fullName evidence="1">Uncharacterized protein</fullName>
    </submittedName>
</protein>
<reference evidence="1 2" key="1">
    <citation type="submission" date="2019-02" db="EMBL/GenBank/DDBJ databases">
        <title>Draft genome sequence of Escherichia albertii strain Mex-12/320a, isolated from an infant with diarrhea, harboring virulence genes associated with diarrheagenic strains of enteropathogenic E. coli.</title>
        <authorList>
            <person name="Maldonado-Puga S."/>
            <person name="Meza-Segura M."/>
            <person name="Zaidi M.B."/>
            <person name="Estrada-Garcia T."/>
        </authorList>
    </citation>
    <scope>NUCLEOTIDE SEQUENCE [LARGE SCALE GENOMIC DNA]</scope>
    <source>
        <strain evidence="1 2">Mex-12/320a</strain>
    </source>
</reference>
<evidence type="ECO:0000313" key="2">
    <source>
        <dbReference type="Proteomes" id="UP000292187"/>
    </source>
</evidence>
<evidence type="ECO:0000313" key="1">
    <source>
        <dbReference type="EMBL" id="TBR46551.1"/>
    </source>
</evidence>
<sequence>MSEHALCFQLTANGLRQYGLFPYPADLCHALFSGFHAGRKIPCQPGIADITVRFTDDGGRSLLSPLPAICVHPGILHGHQCTACTGSLPAVGYQDLYVMTCGTVQQG</sequence>
<name>A0A7Z8DWR2_ESCAL</name>
<organism evidence="1 2">
    <name type="scientific">Escherichia albertii</name>
    <dbReference type="NCBI Taxonomy" id="208962"/>
    <lineage>
        <taxon>Bacteria</taxon>
        <taxon>Pseudomonadati</taxon>
        <taxon>Pseudomonadota</taxon>
        <taxon>Gammaproteobacteria</taxon>
        <taxon>Enterobacterales</taxon>
        <taxon>Enterobacteriaceae</taxon>
        <taxon>Escherichia</taxon>
    </lineage>
</organism>
<gene>
    <name evidence="1" type="ORF">EYS06_23915</name>
</gene>
<dbReference type="Proteomes" id="UP000292187">
    <property type="component" value="Unassembled WGS sequence"/>
</dbReference>
<dbReference type="EMBL" id="SIZV01000083">
    <property type="protein sequence ID" value="TBR46551.1"/>
    <property type="molecule type" value="Genomic_DNA"/>
</dbReference>
<dbReference type="AlphaFoldDB" id="A0A7Z8DWR2"/>
<comment type="caution">
    <text evidence="1">The sequence shown here is derived from an EMBL/GenBank/DDBJ whole genome shotgun (WGS) entry which is preliminary data.</text>
</comment>